<sequence>MVGETSIIALPAFLAATKLYYQGHESLSIALASGCLISLLPLPVKRIPFTTTDMYRIERMKDQGIVPGILLIPFVLSACLVQLESLGGDPSLKQYIVLLLCINICMSVPKVLLTVKFKGVWTLGLVPLLAGVLGGAMYELRGLNNSSLLSFELIVGLLCVSTLLSAVSVVHIVHTLKRCFTSGEAMIMSDMLVLFTLDALFATLEKMSPTHILQILSIPRIPIHIMSQALILGMILIGFLSYPILSNIPSLSAKGAKVNPQTIRLSVLFYAVAAAVVLVIIRPWAILILTEDPFLWLIQFIIEKPINRLGLLVYWALIVMIGVFFAVQNFGAEITENEVKDKSKKGLTYLNFKRKYFHALAVAMFLPGYLVDNDLMHLSFSVALSALILVEYIRVFNVWPIGKDVAGFLRGFLDKKDRGVFILSHLYLLIGCALPVWINRITTASATFHGVYGIITLGIADAAASIVGYKYGKNRWPSSTKTIEGTIAFVASMFGTCVLLEAVLGGEGRVLQQFGVALISGLLEAVRSVVNYL</sequence>
<feature type="transmembrane region" description="Helical" evidence="10">
    <location>
        <begin position="450"/>
        <end position="471"/>
    </location>
</feature>
<protein>
    <recommendedName>
        <fullName evidence="3">dolichol kinase</fullName>
        <ecNumber evidence="3">2.7.1.108</ecNumber>
    </recommendedName>
</protein>
<dbReference type="STRING" id="329046.A0A1Y2CTY1"/>
<feature type="transmembrane region" description="Helical" evidence="10">
    <location>
        <begin position="185"/>
        <end position="204"/>
    </location>
</feature>
<name>A0A1Y2CTY1_9FUNG</name>
<feature type="transmembrane region" description="Helical" evidence="10">
    <location>
        <begin position="265"/>
        <end position="289"/>
    </location>
</feature>
<dbReference type="OrthoDB" id="377083at2759"/>
<comment type="subcellular location">
    <subcellularLocation>
        <location evidence="1">Endoplasmic reticulum membrane</location>
        <topology evidence="1">Multi-pass membrane protein</topology>
    </subcellularLocation>
</comment>
<feature type="transmembrane region" description="Helical" evidence="10">
    <location>
        <begin position="65"/>
        <end position="83"/>
    </location>
</feature>
<evidence type="ECO:0000256" key="7">
    <source>
        <dbReference type="ARBA" id="ARBA00022824"/>
    </source>
</evidence>
<dbReference type="AlphaFoldDB" id="A0A1Y2CTY1"/>
<keyword evidence="8 10" id="KW-1133">Transmembrane helix</keyword>
<dbReference type="PANTHER" id="PTHR13205">
    <property type="entry name" value="TRANSMEMBRANE PROTEIN 15-RELATED"/>
    <property type="match status" value="1"/>
</dbReference>
<feature type="transmembrane region" description="Helical" evidence="10">
    <location>
        <begin position="120"/>
        <end position="138"/>
    </location>
</feature>
<keyword evidence="12" id="KW-1185">Reference proteome</keyword>
<evidence type="ECO:0000256" key="2">
    <source>
        <dbReference type="ARBA" id="ARBA00010794"/>
    </source>
</evidence>
<keyword evidence="4" id="KW-0808">Transferase</keyword>
<evidence type="ECO:0000256" key="3">
    <source>
        <dbReference type="ARBA" id="ARBA00012132"/>
    </source>
</evidence>
<comment type="caution">
    <text evidence="11">The sequence shown here is derived from an EMBL/GenBank/DDBJ whole genome shotgun (WGS) entry which is preliminary data.</text>
</comment>
<feature type="transmembrane region" description="Helical" evidence="10">
    <location>
        <begin position="420"/>
        <end position="438"/>
    </location>
</feature>
<feature type="transmembrane region" description="Helical" evidence="10">
    <location>
        <begin position="355"/>
        <end position="371"/>
    </location>
</feature>
<evidence type="ECO:0000256" key="1">
    <source>
        <dbReference type="ARBA" id="ARBA00004477"/>
    </source>
</evidence>
<feature type="transmembrane region" description="Helical" evidence="10">
    <location>
        <begin position="95"/>
        <end position="113"/>
    </location>
</feature>
<keyword evidence="6" id="KW-0418">Kinase</keyword>
<dbReference type="Proteomes" id="UP000193642">
    <property type="component" value="Unassembled WGS sequence"/>
</dbReference>
<keyword evidence="7" id="KW-0256">Endoplasmic reticulum</keyword>
<evidence type="ECO:0000256" key="6">
    <source>
        <dbReference type="ARBA" id="ARBA00022777"/>
    </source>
</evidence>
<evidence type="ECO:0000256" key="5">
    <source>
        <dbReference type="ARBA" id="ARBA00022692"/>
    </source>
</evidence>
<dbReference type="EC" id="2.7.1.108" evidence="3"/>
<keyword evidence="5 10" id="KW-0812">Transmembrane</keyword>
<dbReference type="PANTHER" id="PTHR13205:SF15">
    <property type="entry name" value="DOLICHOL KINASE"/>
    <property type="match status" value="1"/>
</dbReference>
<evidence type="ECO:0000256" key="9">
    <source>
        <dbReference type="ARBA" id="ARBA00023136"/>
    </source>
</evidence>
<dbReference type="GO" id="GO:0004168">
    <property type="term" value="F:dolichol kinase activity"/>
    <property type="evidence" value="ECO:0007669"/>
    <property type="project" value="UniProtKB-EC"/>
</dbReference>
<dbReference type="EMBL" id="MCGO01000007">
    <property type="protein sequence ID" value="ORY50483.1"/>
    <property type="molecule type" value="Genomic_DNA"/>
</dbReference>
<feature type="transmembrane region" description="Helical" evidence="10">
    <location>
        <begin position="483"/>
        <end position="504"/>
    </location>
</feature>
<evidence type="ECO:0000256" key="8">
    <source>
        <dbReference type="ARBA" id="ARBA00022989"/>
    </source>
</evidence>
<feature type="transmembrane region" description="Helical" evidence="10">
    <location>
        <begin position="224"/>
        <end position="245"/>
    </location>
</feature>
<reference evidence="11 12" key="1">
    <citation type="submission" date="2016-07" db="EMBL/GenBank/DDBJ databases">
        <title>Pervasive Adenine N6-methylation of Active Genes in Fungi.</title>
        <authorList>
            <consortium name="DOE Joint Genome Institute"/>
            <person name="Mondo S.J."/>
            <person name="Dannebaum R.O."/>
            <person name="Kuo R.C."/>
            <person name="Labutti K."/>
            <person name="Haridas S."/>
            <person name="Kuo A."/>
            <person name="Salamov A."/>
            <person name="Ahrendt S.R."/>
            <person name="Lipzen A."/>
            <person name="Sullivan W."/>
            <person name="Andreopoulos W.B."/>
            <person name="Clum A."/>
            <person name="Lindquist E."/>
            <person name="Daum C."/>
            <person name="Ramamoorthy G.K."/>
            <person name="Gryganskyi A."/>
            <person name="Culley D."/>
            <person name="Magnuson J.K."/>
            <person name="James T.Y."/>
            <person name="O'Malley M.A."/>
            <person name="Stajich J.E."/>
            <person name="Spatafora J.W."/>
            <person name="Visel A."/>
            <person name="Grigoriev I.V."/>
        </authorList>
    </citation>
    <scope>NUCLEOTIDE SEQUENCE [LARGE SCALE GENOMIC DNA]</scope>
    <source>
        <strain evidence="11 12">JEL800</strain>
    </source>
</reference>
<accession>A0A1Y2CTY1</accession>
<evidence type="ECO:0000313" key="11">
    <source>
        <dbReference type="EMBL" id="ORY50483.1"/>
    </source>
</evidence>
<comment type="similarity">
    <text evidence="2">Belongs to the polyprenol kinase family.</text>
</comment>
<evidence type="ECO:0000256" key="4">
    <source>
        <dbReference type="ARBA" id="ARBA00022679"/>
    </source>
</evidence>
<evidence type="ECO:0000313" key="12">
    <source>
        <dbReference type="Proteomes" id="UP000193642"/>
    </source>
</evidence>
<feature type="transmembrane region" description="Helical" evidence="10">
    <location>
        <begin position="309"/>
        <end position="334"/>
    </location>
</feature>
<gene>
    <name evidence="11" type="ORF">BCR33DRAFT_713274</name>
</gene>
<feature type="transmembrane region" description="Helical" evidence="10">
    <location>
        <begin position="377"/>
        <end position="399"/>
    </location>
</feature>
<feature type="transmembrane region" description="Helical" evidence="10">
    <location>
        <begin position="150"/>
        <end position="173"/>
    </location>
</feature>
<feature type="transmembrane region" description="Helical" evidence="10">
    <location>
        <begin position="27"/>
        <end position="44"/>
    </location>
</feature>
<keyword evidence="9 10" id="KW-0472">Membrane</keyword>
<dbReference type="GO" id="GO:0005789">
    <property type="term" value="C:endoplasmic reticulum membrane"/>
    <property type="evidence" value="ECO:0007669"/>
    <property type="project" value="UniProtKB-SubCell"/>
</dbReference>
<proteinExistence type="inferred from homology"/>
<dbReference type="InterPro" id="IPR032974">
    <property type="entry name" value="Polypren_kinase"/>
</dbReference>
<evidence type="ECO:0000256" key="10">
    <source>
        <dbReference type="SAM" id="Phobius"/>
    </source>
</evidence>
<dbReference type="GO" id="GO:0043048">
    <property type="term" value="P:dolichyl monophosphate biosynthetic process"/>
    <property type="evidence" value="ECO:0007669"/>
    <property type="project" value="TreeGrafter"/>
</dbReference>
<organism evidence="11 12">
    <name type="scientific">Rhizoclosmatium globosum</name>
    <dbReference type="NCBI Taxonomy" id="329046"/>
    <lineage>
        <taxon>Eukaryota</taxon>
        <taxon>Fungi</taxon>
        <taxon>Fungi incertae sedis</taxon>
        <taxon>Chytridiomycota</taxon>
        <taxon>Chytridiomycota incertae sedis</taxon>
        <taxon>Chytridiomycetes</taxon>
        <taxon>Chytridiales</taxon>
        <taxon>Chytriomycetaceae</taxon>
        <taxon>Rhizoclosmatium</taxon>
    </lineage>
</organism>